<comment type="subunit">
    <text evidence="14 15">F-type ATPases have 2 components, F(1) - the catalytic core - and F(0) - the membrane proton channel. F(1) has five subunits: alpha(3), beta(3), gamma(1), delta(1), epsilon(1). F(0) has three main subunits: a(1), b(2) and c(10-14). The alpha and beta chains form an alternating ring which encloses part of the gamma chain. F(1) is attached to F(0) by a central stalk formed by the gamma and epsilon chains, while a peripheral stalk is formed by the delta and b chains.</text>
</comment>
<feature type="coiled-coil region" evidence="17">
    <location>
        <begin position="95"/>
        <end position="129"/>
    </location>
</feature>
<proteinExistence type="inferred from homology"/>
<evidence type="ECO:0000256" key="7">
    <source>
        <dbReference type="ARBA" id="ARBA00022781"/>
    </source>
</evidence>
<dbReference type="CDD" id="cd06503">
    <property type="entry name" value="ATP-synt_Fo_b"/>
    <property type="match status" value="1"/>
</dbReference>
<dbReference type="HAMAP" id="MF_01398">
    <property type="entry name" value="ATP_synth_b_bprime"/>
    <property type="match status" value="1"/>
</dbReference>
<evidence type="ECO:0000256" key="10">
    <source>
        <dbReference type="ARBA" id="ARBA00023136"/>
    </source>
</evidence>
<comment type="similarity">
    <text evidence="2 15 16">Belongs to the ATPase B chain family.</text>
</comment>
<evidence type="ECO:0000256" key="3">
    <source>
        <dbReference type="ARBA" id="ARBA00022448"/>
    </source>
</evidence>
<keyword evidence="7 15" id="KW-0375">Hydrogen ion transport</keyword>
<accession>A0ABT8YHA2</accession>
<keyword evidence="3 15" id="KW-0813">Transport</keyword>
<keyword evidence="6 15" id="KW-0812">Transmembrane</keyword>
<comment type="subcellular location">
    <subcellularLocation>
        <location evidence="1">Cell inner membrane</location>
        <topology evidence="1">Single-pass membrane protein</topology>
    </subcellularLocation>
    <subcellularLocation>
        <location evidence="15">Cell membrane</location>
        <topology evidence="15">Single-pass membrane protein</topology>
    </subcellularLocation>
</comment>
<feature type="transmembrane region" description="Helical" evidence="15">
    <location>
        <begin position="55"/>
        <end position="72"/>
    </location>
</feature>
<feature type="compositionally biased region" description="Low complexity" evidence="18">
    <location>
        <begin position="24"/>
        <end position="36"/>
    </location>
</feature>
<evidence type="ECO:0000256" key="9">
    <source>
        <dbReference type="ARBA" id="ARBA00023065"/>
    </source>
</evidence>
<evidence type="ECO:0000256" key="19">
    <source>
        <dbReference type="SAM" id="SignalP"/>
    </source>
</evidence>
<keyword evidence="17" id="KW-0175">Coiled coil</keyword>
<evidence type="ECO:0000313" key="20">
    <source>
        <dbReference type="EMBL" id="MDO6962635.1"/>
    </source>
</evidence>
<evidence type="ECO:0000256" key="16">
    <source>
        <dbReference type="RuleBase" id="RU003848"/>
    </source>
</evidence>
<dbReference type="PANTHER" id="PTHR33445:SF1">
    <property type="entry name" value="ATP SYNTHASE SUBUNIT B"/>
    <property type="match status" value="1"/>
</dbReference>
<evidence type="ECO:0000256" key="1">
    <source>
        <dbReference type="ARBA" id="ARBA00004377"/>
    </source>
</evidence>
<gene>
    <name evidence="15" type="primary">atpF</name>
    <name evidence="20" type="ORF">Q4481_01625</name>
</gene>
<evidence type="ECO:0000256" key="5">
    <source>
        <dbReference type="ARBA" id="ARBA00022547"/>
    </source>
</evidence>
<evidence type="ECO:0000256" key="8">
    <source>
        <dbReference type="ARBA" id="ARBA00022989"/>
    </source>
</evidence>
<evidence type="ECO:0000256" key="14">
    <source>
        <dbReference type="ARBA" id="ARBA00025830"/>
    </source>
</evidence>
<feature type="signal peptide" evidence="19">
    <location>
        <begin position="1"/>
        <end position="21"/>
    </location>
</feature>
<keyword evidence="21" id="KW-1185">Reference proteome</keyword>
<evidence type="ECO:0000256" key="2">
    <source>
        <dbReference type="ARBA" id="ARBA00005513"/>
    </source>
</evidence>
<dbReference type="Pfam" id="PF00430">
    <property type="entry name" value="ATP-synt_B"/>
    <property type="match status" value="1"/>
</dbReference>
<keyword evidence="4 15" id="KW-1003">Cell membrane</keyword>
<reference evidence="20" key="1">
    <citation type="journal article" date="2015" name="Int. J. Syst. Evol. Microbiol.">
        <title>Rhizobium alvei sp. nov., isolated from a freshwater river.</title>
        <authorList>
            <person name="Sheu S.Y."/>
            <person name="Huang H.W."/>
            <person name="Young C.C."/>
            <person name="Chen W.M."/>
        </authorList>
    </citation>
    <scope>NUCLEOTIDE SEQUENCE</scope>
    <source>
        <strain evidence="20">TNR-22</strain>
    </source>
</reference>
<evidence type="ECO:0000256" key="4">
    <source>
        <dbReference type="ARBA" id="ARBA00022475"/>
    </source>
</evidence>
<evidence type="ECO:0000256" key="11">
    <source>
        <dbReference type="ARBA" id="ARBA00023310"/>
    </source>
</evidence>
<name>A0ABT8YHA2_9HYPH</name>
<comment type="function">
    <text evidence="13">Component of the F(0) channel, it forms part of the peripheral stalk, linking F(1) to F(0). The b'-subunit is a diverged and duplicated form of b found in plants and photosynthetic bacteria.</text>
</comment>
<comment type="caution">
    <text evidence="20">The sequence shown here is derived from an EMBL/GenBank/DDBJ whole genome shotgun (WGS) entry which is preliminary data.</text>
</comment>
<keyword evidence="5 15" id="KW-0138">CF(0)</keyword>
<feature type="chain" id="PRO_5045841899" description="ATP synthase subunit b" evidence="19">
    <location>
        <begin position="22"/>
        <end position="205"/>
    </location>
</feature>
<evidence type="ECO:0000256" key="15">
    <source>
        <dbReference type="HAMAP-Rule" id="MF_01398"/>
    </source>
</evidence>
<evidence type="ECO:0000256" key="18">
    <source>
        <dbReference type="SAM" id="MobiDB-lite"/>
    </source>
</evidence>
<reference evidence="20" key="2">
    <citation type="submission" date="2023-07" db="EMBL/GenBank/DDBJ databases">
        <authorList>
            <person name="Shen H."/>
        </authorList>
    </citation>
    <scope>NUCLEOTIDE SEQUENCE</scope>
    <source>
        <strain evidence="20">TNR-22</strain>
    </source>
</reference>
<evidence type="ECO:0000256" key="17">
    <source>
        <dbReference type="SAM" id="Coils"/>
    </source>
</evidence>
<keyword evidence="11 15" id="KW-0066">ATP synthesis</keyword>
<keyword evidence="10 15" id="KW-0472">Membrane</keyword>
<sequence length="205" mass="21281">MFVTMAYALSTTAVVSESADAQEAAATDAHAAQTTHSETGAEHGAFPPFDPSSYPSQLLWLAITFGIFYYLISKIIAPRIASTLETRESRIAADLAEANRAKSEADAVVAKYEQELATARSKASAIAAEARDESKAKADAERASLEADLAKKIAAAEERIASIKSSALADVGKVAEETAVEIVESLTGISVSAADSAAAVNSVKG</sequence>
<protein>
    <recommendedName>
        <fullName evidence="15">ATP synthase subunit b</fullName>
    </recommendedName>
    <alternativeName>
        <fullName evidence="15">ATP synthase F(0) sector subunit b</fullName>
    </alternativeName>
    <alternativeName>
        <fullName evidence="15">ATPase subunit I</fullName>
    </alternativeName>
    <alternativeName>
        <fullName evidence="15">F-type ATPase subunit b</fullName>
        <shortName evidence="15">F-ATPase subunit b</shortName>
    </alternativeName>
</protein>
<dbReference type="NCBIfam" id="NF006612">
    <property type="entry name" value="PRK09174.1"/>
    <property type="match status" value="1"/>
</dbReference>
<evidence type="ECO:0000313" key="21">
    <source>
        <dbReference type="Proteomes" id="UP001174932"/>
    </source>
</evidence>
<dbReference type="PANTHER" id="PTHR33445">
    <property type="entry name" value="ATP SYNTHASE SUBUNIT B', CHLOROPLASTIC"/>
    <property type="match status" value="1"/>
</dbReference>
<keyword evidence="19" id="KW-0732">Signal</keyword>
<keyword evidence="8 15" id="KW-1133">Transmembrane helix</keyword>
<organism evidence="20 21">
    <name type="scientific">Rhizobium alvei</name>
    <dbReference type="NCBI Taxonomy" id="1132659"/>
    <lineage>
        <taxon>Bacteria</taxon>
        <taxon>Pseudomonadati</taxon>
        <taxon>Pseudomonadota</taxon>
        <taxon>Alphaproteobacteria</taxon>
        <taxon>Hyphomicrobiales</taxon>
        <taxon>Rhizobiaceae</taxon>
        <taxon>Rhizobium/Agrobacterium group</taxon>
        <taxon>Rhizobium</taxon>
    </lineage>
</organism>
<evidence type="ECO:0000256" key="12">
    <source>
        <dbReference type="ARBA" id="ARBA00025198"/>
    </source>
</evidence>
<dbReference type="Proteomes" id="UP001174932">
    <property type="component" value="Unassembled WGS sequence"/>
</dbReference>
<dbReference type="InterPro" id="IPR050059">
    <property type="entry name" value="ATP_synthase_B_chain"/>
</dbReference>
<dbReference type="Gene3D" id="6.10.250.1580">
    <property type="match status" value="1"/>
</dbReference>
<evidence type="ECO:0000256" key="13">
    <source>
        <dbReference type="ARBA" id="ARBA00025614"/>
    </source>
</evidence>
<feature type="region of interest" description="Disordered" evidence="18">
    <location>
        <begin position="24"/>
        <end position="47"/>
    </location>
</feature>
<keyword evidence="9 15" id="KW-0406">Ion transport</keyword>
<evidence type="ECO:0000256" key="6">
    <source>
        <dbReference type="ARBA" id="ARBA00022692"/>
    </source>
</evidence>
<dbReference type="InterPro" id="IPR002146">
    <property type="entry name" value="ATP_synth_b/b'su_bac/chlpt"/>
</dbReference>
<dbReference type="RefSeq" id="WP_304374518.1">
    <property type="nucleotide sequence ID" value="NZ_JAUOZU010000001.1"/>
</dbReference>
<dbReference type="EMBL" id="JAUOZU010000001">
    <property type="protein sequence ID" value="MDO6962635.1"/>
    <property type="molecule type" value="Genomic_DNA"/>
</dbReference>
<comment type="function">
    <text evidence="12 15">F(1)F(0) ATP synthase produces ATP from ADP in the presence of a proton or sodium gradient. F-type ATPases consist of two structural domains, F(1) containing the extramembraneous catalytic core and F(0) containing the membrane proton channel, linked together by a central stalk and a peripheral stalk. During catalysis, ATP synthesis in the catalytic domain of F(1) is coupled via a rotary mechanism of the central stalk subunits to proton translocation.</text>
</comment>